<dbReference type="VEuPathDB" id="MicrosporidiaDB:NBO_16g0057"/>
<dbReference type="HAMAP" id="MF_00499">
    <property type="entry name" value="Ribosomal_eL13"/>
    <property type="match status" value="1"/>
</dbReference>
<sequence length="162" mass="18988">MRNNNAVPKNHRNTMKRVKEWHNQKSRAERRAHTRVVKAKQVYPRPTEKLRPIVRCPTVRYNTKQRLGRGFTPEECQAAGLDYNYARTIGISVDNRRRNMNQESFDLNVERIKTYVSRLTIYKTAKEAMESGVEQFKKTIMPVVRVKPSISIIKKSEISSIQ</sequence>
<dbReference type="Pfam" id="PF01294">
    <property type="entry name" value="Ribosomal_L13e"/>
    <property type="match status" value="1"/>
</dbReference>
<accession>F2X169</accession>
<protein>
    <submittedName>
        <fullName evidence="4">60S ribosomal protein L13</fullName>
    </submittedName>
</protein>
<keyword evidence="3" id="KW-0687">Ribonucleoprotein</keyword>
<evidence type="ECO:0000256" key="2">
    <source>
        <dbReference type="ARBA" id="ARBA00022980"/>
    </source>
</evidence>
<dbReference type="InterPro" id="IPR001380">
    <property type="entry name" value="Ribosomal_eL13"/>
</dbReference>
<evidence type="ECO:0000313" key="4">
    <source>
        <dbReference type="EMBL" id="ADZ95700.1"/>
    </source>
</evidence>
<proteinExistence type="evidence at transcript level"/>
<dbReference type="EMBL" id="HQ291447">
    <property type="protein sequence ID" value="ADZ95700.1"/>
    <property type="molecule type" value="mRNA"/>
</dbReference>
<dbReference type="AlphaFoldDB" id="F2X169"/>
<evidence type="ECO:0000256" key="3">
    <source>
        <dbReference type="ARBA" id="ARBA00023274"/>
    </source>
</evidence>
<dbReference type="GO" id="GO:0006412">
    <property type="term" value="P:translation"/>
    <property type="evidence" value="ECO:0007669"/>
    <property type="project" value="InterPro"/>
</dbReference>
<dbReference type="OMA" id="IQKNHFR"/>
<dbReference type="GO" id="GO:0022625">
    <property type="term" value="C:cytosolic large ribosomal subunit"/>
    <property type="evidence" value="ECO:0007669"/>
    <property type="project" value="TreeGrafter"/>
</dbReference>
<comment type="similarity">
    <text evidence="1">Belongs to the eukaryotic ribosomal protein eL13 family.</text>
</comment>
<keyword evidence="2 4" id="KW-0689">Ribosomal protein</keyword>
<name>F2X169_NOSBO</name>
<dbReference type="PANTHER" id="PTHR11722:SF0">
    <property type="entry name" value="LARGE RIBOSOMAL SUBUNIT PROTEIN EL13"/>
    <property type="match status" value="1"/>
</dbReference>
<dbReference type="GO" id="GO:0003723">
    <property type="term" value="F:RNA binding"/>
    <property type="evidence" value="ECO:0007669"/>
    <property type="project" value="TreeGrafter"/>
</dbReference>
<evidence type="ECO:0000256" key="1">
    <source>
        <dbReference type="ARBA" id="ARBA00005640"/>
    </source>
</evidence>
<reference evidence="4" key="1">
    <citation type="submission" date="2010-09" db="EMBL/GenBank/DDBJ databases">
        <title>The organization of cytoplasmic ribosomal protein genes in microsporidian Nosema bombycis genome.</title>
        <authorList>
            <person name="Liu H."/>
            <person name="Pan G."/>
            <person name="Li T."/>
            <person name="Huang W."/>
            <person name="Zhou Z."/>
        </authorList>
    </citation>
    <scope>NUCLEOTIDE SEQUENCE</scope>
    <source>
        <strain evidence="4">CQ1</strain>
    </source>
</reference>
<dbReference type="PANTHER" id="PTHR11722">
    <property type="entry name" value="60S RIBOSOMAL PROTEIN L13"/>
    <property type="match status" value="1"/>
</dbReference>
<organism evidence="4">
    <name type="scientific">Nosema bombycis</name>
    <name type="common">Microsporidian parasite</name>
    <name type="synonym">Pebrine of silkworm</name>
    <dbReference type="NCBI Taxonomy" id="27978"/>
    <lineage>
        <taxon>Eukaryota</taxon>
        <taxon>Fungi</taxon>
        <taxon>Fungi incertae sedis</taxon>
        <taxon>Microsporidia</taxon>
        <taxon>Nosematidae</taxon>
        <taxon>Nosema</taxon>
    </lineage>
</organism>
<dbReference type="GO" id="GO:0003735">
    <property type="term" value="F:structural constituent of ribosome"/>
    <property type="evidence" value="ECO:0007669"/>
    <property type="project" value="InterPro"/>
</dbReference>